<feature type="region of interest" description="Disordered" evidence="2">
    <location>
        <begin position="124"/>
        <end position="167"/>
    </location>
</feature>
<protein>
    <submittedName>
        <fullName evidence="5">Probable GPI-anchored adhesin-like protein PGA55-like</fullName>
    </submittedName>
</protein>
<dbReference type="Gene3D" id="3.30.530.20">
    <property type="match status" value="1"/>
</dbReference>
<feature type="region of interest" description="Disordered" evidence="2">
    <location>
        <begin position="64"/>
        <end position="85"/>
    </location>
</feature>
<evidence type="ECO:0000256" key="1">
    <source>
        <dbReference type="SAM" id="Coils"/>
    </source>
</evidence>
<dbReference type="Pfam" id="PF01852">
    <property type="entry name" value="START"/>
    <property type="match status" value="1"/>
</dbReference>
<feature type="compositionally biased region" description="Low complexity" evidence="2">
    <location>
        <begin position="658"/>
        <end position="675"/>
    </location>
</feature>
<keyword evidence="1" id="KW-0175">Coiled coil</keyword>
<feature type="region of interest" description="Disordered" evidence="2">
    <location>
        <begin position="893"/>
        <end position="997"/>
    </location>
</feature>
<feature type="region of interest" description="Disordered" evidence="2">
    <location>
        <begin position="372"/>
        <end position="396"/>
    </location>
</feature>
<reference evidence="5" key="1">
    <citation type="submission" date="2025-08" db="UniProtKB">
        <authorList>
            <consortium name="RefSeq"/>
        </authorList>
    </citation>
    <scope>IDENTIFICATION</scope>
    <source>
        <tissue evidence="5">Testes</tissue>
    </source>
</reference>
<dbReference type="RefSeq" id="XP_006811515.1">
    <property type="nucleotide sequence ID" value="XM_006811452.1"/>
</dbReference>
<evidence type="ECO:0000313" key="4">
    <source>
        <dbReference type="Proteomes" id="UP000694865"/>
    </source>
</evidence>
<dbReference type="PANTHER" id="PTHR47117:SF6">
    <property type="entry name" value="KINESIN-LIKE PROTEIN KIF16B"/>
    <property type="match status" value="1"/>
</dbReference>
<dbReference type="PANTHER" id="PTHR47117">
    <property type="entry name" value="STAR-RELATED LIPID TRANSFER PROTEIN 9"/>
    <property type="match status" value="1"/>
</dbReference>
<feature type="compositionally biased region" description="Low complexity" evidence="2">
    <location>
        <begin position="893"/>
        <end position="914"/>
    </location>
</feature>
<feature type="compositionally biased region" description="Polar residues" evidence="2">
    <location>
        <begin position="930"/>
        <end position="944"/>
    </location>
</feature>
<feature type="region of interest" description="Disordered" evidence="2">
    <location>
        <begin position="1"/>
        <end position="26"/>
    </location>
</feature>
<feature type="compositionally biased region" description="Polar residues" evidence="2">
    <location>
        <begin position="386"/>
        <end position="395"/>
    </location>
</feature>
<feature type="compositionally biased region" description="Low complexity" evidence="2">
    <location>
        <begin position="1015"/>
        <end position="1033"/>
    </location>
</feature>
<dbReference type="InterPro" id="IPR023393">
    <property type="entry name" value="START-like_dom_sf"/>
</dbReference>
<dbReference type="GeneID" id="102805626"/>
<sequence>MIADLSTDEDDEDEFEDTDELDTTHPELVALIGDLEDDTPPTTNDSSDLTADIKYLQDDIVAINASTPMESEPRPKTYEEAGGQDTLYISDDEDVNSYRLRALSLSPVTVDNYVLTVERETPPIATESEPDQHAGHCSSKLDSKEVKGTSTSPIHTDDHSTDTYDMFSPVSVNDSDILDPMREEYNRMRGIIQKSASPQRKPRFQLPKDDFEESSISKESASPDVDYSLSTSSSDQNREIYPTPCEERTSKIDEQHVRTLSDREVNVHIDRIVNREQHSSVEEDQSGSESADSFTIVFLKEGEAIPSILTRTRNLLKDGVLPRNFSTKTCDTQTYIPTKDESSLTDESSLSKTENELDTMQQHFEEILHTLSGEEDNVDELDRSPTDTYTQTDGSQYEMKDEGVGTDAAMSNLSSTELNAVMQDRDSLLQWLNLNYDRNDLTVQLMEADLMHGIGETDALLKALEDDIPTSGLADALRRRIQARRRTQIEIFLEERENINREINISSSENVNRTSRTRNRASRSVNQLLDQRRTHFQQTGVPDSGVQGGSGSHSDIDKLLREYKDVREQSKREIAKARETLKERTKKEKKKMKDEIDQLRLVEMRRKQFAEKAKEEIRKEKHNILYGERAQSESPARPRSTSPGRRAQSYTDRTRNISPSLSSRSRTPDSRTSSSGQWKPSELRDKFKSKRSQSADRRKSKHNTFSTPCLPQRNSLHRTSSDERLQSHSFENLSSRSWSSTDSLHEYLSPQISPRFPAVSGRWRSSETLARPLSSHTSVESIPRVSGTGRARSMSPQRRHDAFTRRISPNRPANSARDYGRAYELYSPRTGRSPERGHSDINQDGQLQPILDAVEREILHLRETYSQGSHSESEMEFDDSQNFDELCQAMNVQSSVRSQPQQSHTSSSTTASCSPRVRGESPQRRHLSMVSRTSPIQEETNGNGSEAKKPSLSSKILALSKSIGSASGRQPSSTGRSAAPWKKFSQRSSQASSADSEELDLSLFRGRSQVRAALSSTTSTASSSSCRGRSPSRSVRRSTDRMFRLETPTTPSSLYRHEPPERDLSSISITQQAARVTSSPSSVSSTTLETRIVPRPVGSISTDYHCIGNQASQALLSEIILAGRFDPRHPQQPSEAGGWSFQGIERDVVILRKEHTNNPVHSFMGIGIIQAPASSVYNIIRNPSTRYLYDRMLKKLKVIDKVCENVQIVYMLHETAHCFLNQSRDVCIVQHDSVQDGRYVVAATSVQHPSCPSTDSSVRAEVISAGAVIEPITIGNRECCKVFYITQIDLKGDLPMRLLNLIARRQPLCIAYMRSYIEIGGQ</sequence>
<name>A0ABM0LUS4_SACKO</name>
<feature type="compositionally biased region" description="Basic and acidic residues" evidence="2">
    <location>
        <begin position="130"/>
        <end position="147"/>
    </location>
</feature>
<dbReference type="PROSITE" id="PS50848">
    <property type="entry name" value="START"/>
    <property type="match status" value="1"/>
</dbReference>
<feature type="coiled-coil region" evidence="1">
    <location>
        <begin position="556"/>
        <end position="602"/>
    </location>
</feature>
<gene>
    <name evidence="5" type="primary">LOC102805626</name>
</gene>
<dbReference type="SMART" id="SM00234">
    <property type="entry name" value="START"/>
    <property type="match status" value="1"/>
</dbReference>
<feature type="region of interest" description="Disordered" evidence="2">
    <location>
        <begin position="190"/>
        <end position="241"/>
    </location>
</feature>
<dbReference type="Proteomes" id="UP000694865">
    <property type="component" value="Unplaced"/>
</dbReference>
<feature type="compositionally biased region" description="Polar residues" evidence="2">
    <location>
        <begin position="703"/>
        <end position="718"/>
    </location>
</feature>
<feature type="region of interest" description="Disordered" evidence="2">
    <location>
        <begin position="768"/>
        <end position="847"/>
    </location>
</feature>
<feature type="compositionally biased region" description="Basic and acidic residues" evidence="2">
    <location>
        <begin position="832"/>
        <end position="841"/>
    </location>
</feature>
<dbReference type="InterPro" id="IPR002913">
    <property type="entry name" value="START_lipid-bd_dom"/>
</dbReference>
<evidence type="ECO:0000313" key="5">
    <source>
        <dbReference type="RefSeq" id="XP_006811515.1"/>
    </source>
</evidence>
<dbReference type="SUPFAM" id="SSF55961">
    <property type="entry name" value="Bet v1-like"/>
    <property type="match status" value="1"/>
</dbReference>
<feature type="compositionally biased region" description="Acidic residues" evidence="2">
    <location>
        <begin position="1"/>
        <end position="21"/>
    </location>
</feature>
<feature type="region of interest" description="Disordered" evidence="2">
    <location>
        <begin position="1014"/>
        <end position="1065"/>
    </location>
</feature>
<feature type="region of interest" description="Disordered" evidence="2">
    <location>
        <begin position="533"/>
        <end position="555"/>
    </location>
</feature>
<keyword evidence="4" id="KW-1185">Reference proteome</keyword>
<feature type="region of interest" description="Disordered" evidence="2">
    <location>
        <begin position="620"/>
        <end position="736"/>
    </location>
</feature>
<feature type="compositionally biased region" description="Low complexity" evidence="2">
    <location>
        <begin position="950"/>
        <end position="965"/>
    </location>
</feature>
<feature type="compositionally biased region" description="Basic and acidic residues" evidence="2">
    <location>
        <begin position="1055"/>
        <end position="1064"/>
    </location>
</feature>
<accession>A0ABM0LUS4</accession>
<proteinExistence type="predicted"/>
<evidence type="ECO:0000259" key="3">
    <source>
        <dbReference type="PROSITE" id="PS50848"/>
    </source>
</evidence>
<evidence type="ECO:0000256" key="2">
    <source>
        <dbReference type="SAM" id="MobiDB-lite"/>
    </source>
</evidence>
<feature type="domain" description="START" evidence="3">
    <location>
        <begin position="1134"/>
        <end position="1300"/>
    </location>
</feature>
<feature type="compositionally biased region" description="Polar residues" evidence="2">
    <location>
        <begin position="639"/>
        <end position="651"/>
    </location>
</feature>
<organism evidence="4 5">
    <name type="scientific">Saccoglossus kowalevskii</name>
    <name type="common">Acorn worm</name>
    <dbReference type="NCBI Taxonomy" id="10224"/>
    <lineage>
        <taxon>Eukaryota</taxon>
        <taxon>Metazoa</taxon>
        <taxon>Hemichordata</taxon>
        <taxon>Enteropneusta</taxon>
        <taxon>Harrimaniidae</taxon>
        <taxon>Saccoglossus</taxon>
    </lineage>
</organism>
<feature type="compositionally biased region" description="Polar residues" evidence="2">
    <location>
        <begin position="967"/>
        <end position="976"/>
    </location>
</feature>